<dbReference type="AlphaFoldDB" id="A0ABC9ALH2"/>
<dbReference type="InterPro" id="IPR046364">
    <property type="entry name" value="Exo70_C"/>
</dbReference>
<dbReference type="Pfam" id="PF03081">
    <property type="entry name" value="Exo70_C"/>
    <property type="match status" value="1"/>
</dbReference>
<keyword evidence="3" id="KW-0653">Protein transport</keyword>
<evidence type="ECO:0000313" key="5">
    <source>
        <dbReference type="EMBL" id="CAL4982365.1"/>
    </source>
</evidence>
<dbReference type="InterPro" id="IPR004140">
    <property type="entry name" value="Exo70"/>
</dbReference>
<evidence type="ECO:0000256" key="3">
    <source>
        <dbReference type="RuleBase" id="RU365026"/>
    </source>
</evidence>
<dbReference type="GO" id="GO:0015031">
    <property type="term" value="P:protein transport"/>
    <property type="evidence" value="ECO:0007669"/>
    <property type="project" value="UniProtKB-KW"/>
</dbReference>
<reference evidence="5" key="1">
    <citation type="submission" date="2024-10" db="EMBL/GenBank/DDBJ databases">
        <authorList>
            <person name="Ryan C."/>
        </authorList>
    </citation>
    <scope>NUCLEOTIDE SEQUENCE [LARGE SCALE GENOMIC DNA]</scope>
</reference>
<evidence type="ECO:0000259" key="4">
    <source>
        <dbReference type="Pfam" id="PF03081"/>
    </source>
</evidence>
<accession>A0ABC9ALH2</accession>
<comment type="function">
    <text evidence="3">Component of the exocyst complex.</text>
</comment>
<keyword evidence="2 3" id="KW-0813">Transport</keyword>
<evidence type="ECO:0000256" key="2">
    <source>
        <dbReference type="ARBA" id="ARBA00022448"/>
    </source>
</evidence>
<sequence>MAAYYAFSTVSSTTGTYSTTYKSSRVSVMSSELDLAPQLSRVDLWSWLEDDEEKTKKIDCTKRLVKGFCHSNGDIGAMVERWFSELGVGWVLDLADDPSAGTSLLRTQPQRNSLTEKWIRALTLLEGRFVEGEHDAPAPVLFARFVEAAVLKMLPFVDALLLASADPDAATDTADATNGAQAPSERKLQTLMDVRDAVFRTSVEMEAQRSSGELVLSLLSAKKQGLDEVVWNTMEEVRTSILNNNDDDNEWGIQTRQGSPDICKVTRSLVTYIKCLTVDYWRLNSIVRTAAKLGNHVPPDNKTDPVYTLMVDTVSSLQVSLAKRSESFPNHSLRFLFLINNTHFIWQQLHSLHRIKYHVATLTPKIEDYIQNYLQVSWEPVLSCLHNDTPRCFRTNSALPKFDSKFQKIYTAQKLWKVPDPKLRTRLRKAIVEKVVPGLTRYLEDNNVTNPGVTSQEREEMLLELFEG</sequence>
<dbReference type="Proteomes" id="UP001497457">
    <property type="component" value="Chromosome 21rd"/>
</dbReference>
<feature type="domain" description="Exocyst complex subunit Exo70 C-terminal" evidence="4">
    <location>
        <begin position="182"/>
        <end position="446"/>
    </location>
</feature>
<organism evidence="5 6">
    <name type="scientific">Urochloa decumbens</name>
    <dbReference type="NCBI Taxonomy" id="240449"/>
    <lineage>
        <taxon>Eukaryota</taxon>
        <taxon>Viridiplantae</taxon>
        <taxon>Streptophyta</taxon>
        <taxon>Embryophyta</taxon>
        <taxon>Tracheophyta</taxon>
        <taxon>Spermatophyta</taxon>
        <taxon>Magnoliopsida</taxon>
        <taxon>Liliopsida</taxon>
        <taxon>Poales</taxon>
        <taxon>Poaceae</taxon>
        <taxon>PACMAD clade</taxon>
        <taxon>Panicoideae</taxon>
        <taxon>Panicodae</taxon>
        <taxon>Paniceae</taxon>
        <taxon>Melinidinae</taxon>
        <taxon>Urochloa</taxon>
    </lineage>
</organism>
<evidence type="ECO:0000313" key="6">
    <source>
        <dbReference type="Proteomes" id="UP001497457"/>
    </source>
</evidence>
<name>A0ABC9ALH2_9POAL</name>
<dbReference type="PANTHER" id="PTHR12542">
    <property type="entry name" value="EXOCYST COMPLEX PROTEIN EXO70"/>
    <property type="match status" value="1"/>
</dbReference>
<dbReference type="PANTHER" id="PTHR12542:SF170">
    <property type="entry name" value="EXOCYST SUBUNIT EXO70 FAMILY PROTEIN"/>
    <property type="match status" value="1"/>
</dbReference>
<dbReference type="InterPro" id="IPR016159">
    <property type="entry name" value="Cullin_repeat-like_dom_sf"/>
</dbReference>
<gene>
    <name evidence="5" type="ORF">URODEC1_LOCUS56581</name>
</gene>
<keyword evidence="3" id="KW-0268">Exocytosis</keyword>
<dbReference type="SUPFAM" id="SSF74788">
    <property type="entry name" value="Cullin repeat-like"/>
    <property type="match status" value="1"/>
</dbReference>
<evidence type="ECO:0000256" key="1">
    <source>
        <dbReference type="ARBA" id="ARBA00006756"/>
    </source>
</evidence>
<dbReference type="Gene3D" id="1.20.1280.170">
    <property type="entry name" value="Exocyst complex component Exo70"/>
    <property type="match status" value="1"/>
</dbReference>
<protein>
    <recommendedName>
        <fullName evidence="3">Exocyst subunit Exo70 family protein</fullName>
    </recommendedName>
</protein>
<proteinExistence type="inferred from homology"/>
<dbReference type="GO" id="GO:0006887">
    <property type="term" value="P:exocytosis"/>
    <property type="evidence" value="ECO:0007669"/>
    <property type="project" value="UniProtKB-KW"/>
</dbReference>
<keyword evidence="6" id="KW-1185">Reference proteome</keyword>
<comment type="similarity">
    <text evidence="1 3">Belongs to the EXO70 family.</text>
</comment>
<dbReference type="EMBL" id="OZ075131">
    <property type="protein sequence ID" value="CAL4982365.1"/>
    <property type="molecule type" value="Genomic_DNA"/>
</dbReference>